<feature type="compositionally biased region" description="Polar residues" evidence="1">
    <location>
        <begin position="85"/>
        <end position="94"/>
    </location>
</feature>
<evidence type="ECO:0000256" key="1">
    <source>
        <dbReference type="SAM" id="MobiDB-lite"/>
    </source>
</evidence>
<proteinExistence type="predicted"/>
<protein>
    <submittedName>
        <fullName evidence="2">Uncharacterized protein</fullName>
    </submittedName>
</protein>
<organism evidence="2">
    <name type="scientific">Nothobranchius furzeri</name>
    <name type="common">Turquoise killifish</name>
    <dbReference type="NCBI Taxonomy" id="105023"/>
    <lineage>
        <taxon>Eukaryota</taxon>
        <taxon>Metazoa</taxon>
        <taxon>Chordata</taxon>
        <taxon>Craniata</taxon>
        <taxon>Vertebrata</taxon>
        <taxon>Euteleostomi</taxon>
        <taxon>Actinopterygii</taxon>
        <taxon>Neopterygii</taxon>
        <taxon>Teleostei</taxon>
        <taxon>Neoteleostei</taxon>
        <taxon>Acanthomorphata</taxon>
        <taxon>Ovalentaria</taxon>
        <taxon>Atherinomorphae</taxon>
        <taxon>Cyprinodontiformes</taxon>
        <taxon>Nothobranchiidae</taxon>
        <taxon>Nothobranchius</taxon>
    </lineage>
</organism>
<reference evidence="2" key="2">
    <citation type="submission" date="2016-06" db="EMBL/GenBank/DDBJ databases">
        <title>The genome of a short-lived fish provides insights into sex chromosome evolution and the genetic control of aging.</title>
        <authorList>
            <person name="Reichwald K."/>
            <person name="Felder M."/>
            <person name="Petzold A."/>
            <person name="Koch P."/>
            <person name="Groth M."/>
            <person name="Platzer M."/>
        </authorList>
    </citation>
    <scope>NUCLEOTIDE SEQUENCE</scope>
    <source>
        <tissue evidence="2">Brain</tissue>
    </source>
</reference>
<evidence type="ECO:0000313" key="2">
    <source>
        <dbReference type="EMBL" id="SBS47997.1"/>
    </source>
</evidence>
<accession>A0A1A8UKZ4</accession>
<dbReference type="EMBL" id="HAEJ01007540">
    <property type="protein sequence ID" value="SBS47997.1"/>
    <property type="molecule type" value="Transcribed_RNA"/>
</dbReference>
<gene>
    <name evidence="2" type="primary">Nfu_g_1_007504</name>
</gene>
<name>A0A1A8UKZ4_NOTFU</name>
<reference evidence="2" key="1">
    <citation type="submission" date="2016-05" db="EMBL/GenBank/DDBJ databases">
        <authorList>
            <person name="Lavstsen T."/>
            <person name="Jespersen J.S."/>
        </authorList>
    </citation>
    <scope>NUCLEOTIDE SEQUENCE</scope>
    <source>
        <tissue evidence="2">Brain</tissue>
    </source>
</reference>
<feature type="region of interest" description="Disordered" evidence="1">
    <location>
        <begin position="74"/>
        <end position="94"/>
    </location>
</feature>
<sequence length="94" mass="10369">EVPMHSSSPDSNNYPRLHAVQCLATCLLVIRSQPPICLLTEVTYSLISLDHPQSSLDVPLSSAPSMFPGFRLGSLRPDLDPPQSPHYSWNQSLL</sequence>
<dbReference type="AlphaFoldDB" id="A0A1A8UKZ4"/>
<feature type="non-terminal residue" evidence="2">
    <location>
        <position position="94"/>
    </location>
</feature>
<feature type="non-terminal residue" evidence="2">
    <location>
        <position position="1"/>
    </location>
</feature>